<evidence type="ECO:0000256" key="1">
    <source>
        <dbReference type="SAM" id="Phobius"/>
    </source>
</evidence>
<keyword evidence="1" id="KW-0472">Membrane</keyword>
<reference evidence="2" key="1">
    <citation type="submission" date="2015-07" db="EMBL/GenBank/DDBJ databases">
        <title>MeaNS - Measles Nucleotide Surveillance Program.</title>
        <authorList>
            <person name="Tran T."/>
            <person name="Druce J."/>
        </authorList>
    </citation>
    <scope>NUCLEOTIDE SEQUENCE</scope>
    <source>
        <strain evidence="2">UCB-OBI-ISO-001</strain>
        <tissue evidence="2">Gonad</tissue>
    </source>
</reference>
<keyword evidence="1" id="KW-1133">Transmembrane helix</keyword>
<dbReference type="EMBL" id="KQ416380">
    <property type="protein sequence ID" value="KOF97184.1"/>
    <property type="molecule type" value="Genomic_DNA"/>
</dbReference>
<protein>
    <submittedName>
        <fullName evidence="2">Uncharacterized protein</fullName>
    </submittedName>
</protein>
<gene>
    <name evidence="2" type="ORF">OCBIM_22030992mg</name>
</gene>
<organism evidence="2">
    <name type="scientific">Octopus bimaculoides</name>
    <name type="common">California two-spotted octopus</name>
    <dbReference type="NCBI Taxonomy" id="37653"/>
    <lineage>
        <taxon>Eukaryota</taxon>
        <taxon>Metazoa</taxon>
        <taxon>Spiralia</taxon>
        <taxon>Lophotrochozoa</taxon>
        <taxon>Mollusca</taxon>
        <taxon>Cephalopoda</taxon>
        <taxon>Coleoidea</taxon>
        <taxon>Octopodiformes</taxon>
        <taxon>Octopoda</taxon>
        <taxon>Incirrata</taxon>
        <taxon>Octopodidae</taxon>
        <taxon>Octopus</taxon>
    </lineage>
</organism>
<sequence length="97" mass="11242">MDFELVLILIKILHFISVFGNHNDLEIIIFSNIIVLSMVWYYQLSIITLKLLCFIHGSVYSSLNSILSLYYICDLQKRAKVDIFGGSLSTLNENFYE</sequence>
<accession>A0A0L8I714</accession>
<dbReference type="AlphaFoldDB" id="A0A0L8I714"/>
<keyword evidence="1" id="KW-0812">Transmembrane</keyword>
<feature type="transmembrane region" description="Helical" evidence="1">
    <location>
        <begin position="27"/>
        <end position="44"/>
    </location>
</feature>
<feature type="transmembrane region" description="Helical" evidence="1">
    <location>
        <begin position="51"/>
        <end position="72"/>
    </location>
</feature>
<evidence type="ECO:0000313" key="2">
    <source>
        <dbReference type="EMBL" id="KOF97184.1"/>
    </source>
</evidence>
<proteinExistence type="predicted"/>
<name>A0A0L8I714_OCTBM</name>